<organism evidence="1 2">
    <name type="scientific">Candidatus Falkowbacteria bacterium CG_4_9_14_3_um_filter_38_19</name>
    <dbReference type="NCBI Taxonomy" id="1974559"/>
    <lineage>
        <taxon>Bacteria</taxon>
        <taxon>Candidatus Falkowiibacteriota</taxon>
    </lineage>
</organism>
<sequence>MSNIQENKYPAWHEVEKQIQEEINWLRQSIETFSKEEKYASIGCRECLMRRISVLIVSGAVKATEINKSPKLQSFWTENNQDNSRKCYHGSEWHRKTMENVEKHFRDQGCEVVREPTIQWGRADLGVYKQGEKDLFIEIGTTSLFKLYINLKRMKNFIYLIVPRDDYLIEFIKD</sequence>
<name>A0A2M8AIJ2_9BACT</name>
<dbReference type="EMBL" id="PFUO01000053">
    <property type="protein sequence ID" value="PJB17327.1"/>
    <property type="molecule type" value="Genomic_DNA"/>
</dbReference>
<dbReference type="Proteomes" id="UP000230611">
    <property type="component" value="Unassembled WGS sequence"/>
</dbReference>
<evidence type="ECO:0000313" key="1">
    <source>
        <dbReference type="EMBL" id="PJB17327.1"/>
    </source>
</evidence>
<protein>
    <submittedName>
        <fullName evidence="1">Uncharacterized protein</fullName>
    </submittedName>
</protein>
<gene>
    <name evidence="1" type="ORF">CO116_01065</name>
</gene>
<evidence type="ECO:0000313" key="2">
    <source>
        <dbReference type="Proteomes" id="UP000230611"/>
    </source>
</evidence>
<dbReference type="AlphaFoldDB" id="A0A2M8AIJ2"/>
<comment type="caution">
    <text evidence="1">The sequence shown here is derived from an EMBL/GenBank/DDBJ whole genome shotgun (WGS) entry which is preliminary data.</text>
</comment>
<accession>A0A2M8AIJ2</accession>
<reference evidence="2" key="1">
    <citation type="submission" date="2017-09" db="EMBL/GenBank/DDBJ databases">
        <title>Depth-based differentiation of microbial function through sediment-hosted aquifers and enrichment of novel symbionts in the deep terrestrial subsurface.</title>
        <authorList>
            <person name="Probst A.J."/>
            <person name="Ladd B."/>
            <person name="Jarett J.K."/>
            <person name="Geller-Mcgrath D.E."/>
            <person name="Sieber C.M.K."/>
            <person name="Emerson J.B."/>
            <person name="Anantharaman K."/>
            <person name="Thomas B.C."/>
            <person name="Malmstrom R."/>
            <person name="Stieglmeier M."/>
            <person name="Klingl A."/>
            <person name="Woyke T."/>
            <person name="Ryan C.M."/>
            <person name="Banfield J.F."/>
        </authorList>
    </citation>
    <scope>NUCLEOTIDE SEQUENCE [LARGE SCALE GENOMIC DNA]</scope>
</reference>
<proteinExistence type="predicted"/>